<keyword evidence="5" id="KW-1185">Reference proteome</keyword>
<dbReference type="SMART" id="SM00062">
    <property type="entry name" value="PBPb"/>
    <property type="match status" value="1"/>
</dbReference>
<dbReference type="Gene3D" id="3.40.190.10">
    <property type="entry name" value="Periplasmic binding protein-like II"/>
    <property type="match status" value="2"/>
</dbReference>
<dbReference type="FunFam" id="3.30.70.270:FF:000001">
    <property type="entry name" value="Diguanylate cyclase domain protein"/>
    <property type="match status" value="1"/>
</dbReference>
<dbReference type="SUPFAM" id="SSF55073">
    <property type="entry name" value="Nucleotide cyclase"/>
    <property type="match status" value="1"/>
</dbReference>
<dbReference type="EMBL" id="CM001022">
    <property type="protein sequence ID" value="EFQ24526.1"/>
    <property type="molecule type" value="Genomic_DNA"/>
</dbReference>
<dbReference type="CDD" id="cd01949">
    <property type="entry name" value="GGDEF"/>
    <property type="match status" value="1"/>
</dbReference>
<dbReference type="InterPro" id="IPR029787">
    <property type="entry name" value="Nucleotide_cyclase"/>
</dbReference>
<name>E3CYE4_9BACT</name>
<dbReference type="RefSeq" id="WP_006301767.1">
    <property type="nucleotide sequence ID" value="NZ_CM001022.1"/>
</dbReference>
<dbReference type="NCBIfam" id="TIGR00254">
    <property type="entry name" value="GGDEF"/>
    <property type="match status" value="1"/>
</dbReference>
<dbReference type="OrthoDB" id="9805474at2"/>
<dbReference type="eggNOG" id="COG3706">
    <property type="taxonomic scope" value="Bacteria"/>
</dbReference>
<dbReference type="Proteomes" id="UP000005096">
    <property type="component" value="Chromosome"/>
</dbReference>
<dbReference type="SMART" id="SM00267">
    <property type="entry name" value="GGDEF"/>
    <property type="match status" value="1"/>
</dbReference>
<dbReference type="SUPFAM" id="SSF53850">
    <property type="entry name" value="Periplasmic binding protein-like II"/>
    <property type="match status" value="1"/>
</dbReference>
<dbReference type="PROSITE" id="PS50887">
    <property type="entry name" value="GGDEF"/>
    <property type="match status" value="1"/>
</dbReference>
<dbReference type="GO" id="GO:0052621">
    <property type="term" value="F:diguanylate cyclase activity"/>
    <property type="evidence" value="ECO:0007669"/>
    <property type="project" value="TreeGrafter"/>
</dbReference>
<dbReference type="Gene3D" id="3.30.70.270">
    <property type="match status" value="1"/>
</dbReference>
<dbReference type="AlphaFoldDB" id="E3CYE4"/>
<dbReference type="PaxDb" id="584708-Apau_2115"/>
<dbReference type="HOGENOM" id="CLU_422525_0_0_0"/>
<dbReference type="PANTHER" id="PTHR45138">
    <property type="entry name" value="REGULATORY COMPONENTS OF SENSORY TRANSDUCTION SYSTEM"/>
    <property type="match status" value="1"/>
</dbReference>
<dbReference type="GO" id="GO:1902201">
    <property type="term" value="P:negative regulation of bacterial-type flagellum-dependent cell motility"/>
    <property type="evidence" value="ECO:0007669"/>
    <property type="project" value="TreeGrafter"/>
</dbReference>
<evidence type="ECO:0000259" key="3">
    <source>
        <dbReference type="PROSITE" id="PS50887"/>
    </source>
</evidence>
<accession>E3CYE4</accession>
<dbReference type="STRING" id="584708.Apau_2115"/>
<keyword evidence="2" id="KW-1133">Transmembrane helix</keyword>
<feature type="region of interest" description="Disordered" evidence="1">
    <location>
        <begin position="601"/>
        <end position="620"/>
    </location>
</feature>
<dbReference type="GO" id="GO:0043709">
    <property type="term" value="P:cell adhesion involved in single-species biofilm formation"/>
    <property type="evidence" value="ECO:0007669"/>
    <property type="project" value="TreeGrafter"/>
</dbReference>
<dbReference type="InterPro" id="IPR043128">
    <property type="entry name" value="Rev_trsase/Diguanyl_cyclase"/>
</dbReference>
<evidence type="ECO:0000256" key="2">
    <source>
        <dbReference type="SAM" id="Phobius"/>
    </source>
</evidence>
<dbReference type="GO" id="GO:0005886">
    <property type="term" value="C:plasma membrane"/>
    <property type="evidence" value="ECO:0007669"/>
    <property type="project" value="TreeGrafter"/>
</dbReference>
<keyword evidence="2" id="KW-0472">Membrane</keyword>
<evidence type="ECO:0000256" key="1">
    <source>
        <dbReference type="SAM" id="MobiDB-lite"/>
    </source>
</evidence>
<organism evidence="4 5">
    <name type="scientific">Aminomonas paucivorans DSM 12260</name>
    <dbReference type="NCBI Taxonomy" id="584708"/>
    <lineage>
        <taxon>Bacteria</taxon>
        <taxon>Thermotogati</taxon>
        <taxon>Synergistota</taxon>
        <taxon>Synergistia</taxon>
        <taxon>Synergistales</taxon>
        <taxon>Synergistaceae</taxon>
        <taxon>Aminomonas</taxon>
    </lineage>
</organism>
<protein>
    <submittedName>
        <fullName evidence="4">Diguanylate cyclase with extracellular sensor</fullName>
    </submittedName>
</protein>
<reference evidence="4 5" key="1">
    <citation type="journal article" date="2010" name="Stand. Genomic Sci.">
        <title>Non-contiguous finished genome sequence of Aminomonas paucivorans type strain (GLU-3).</title>
        <authorList>
            <person name="Pitluck S."/>
            <person name="Yasawong M."/>
            <person name="Held B."/>
            <person name="Lapidus A."/>
            <person name="Nolan M."/>
            <person name="Copeland A."/>
            <person name="Lucas S."/>
            <person name="Del Rio T.G."/>
            <person name="Tice H."/>
            <person name="Cheng J.F."/>
            <person name="Chertkov O."/>
            <person name="Goodwin L."/>
            <person name="Tapia R."/>
            <person name="Han C."/>
            <person name="Liolios K."/>
            <person name="Ivanova N."/>
            <person name="Mavromatis K."/>
            <person name="Ovchinnikova G."/>
            <person name="Pati A."/>
            <person name="Chen A."/>
            <person name="Palaniappan K."/>
            <person name="Land M."/>
            <person name="Hauser L."/>
            <person name="Chang Y.J."/>
            <person name="Jeffries C.D."/>
            <person name="Pukall R."/>
            <person name="Spring S."/>
            <person name="Rohde M."/>
            <person name="Sikorski J."/>
            <person name="Goker M."/>
            <person name="Woyke T."/>
            <person name="Bristow J."/>
            <person name="Eisen J.A."/>
            <person name="Markowitz V."/>
            <person name="Hugenholtz P."/>
            <person name="Kyrpides N.C."/>
            <person name="Klenk H.P."/>
        </authorList>
    </citation>
    <scope>NUCLEOTIDE SEQUENCE [LARGE SCALE GENOMIC DNA]</scope>
    <source>
        <strain evidence="4 5">DSM 12260</strain>
    </source>
</reference>
<feature type="transmembrane region" description="Helical" evidence="2">
    <location>
        <begin position="281"/>
        <end position="303"/>
    </location>
</feature>
<dbReference type="PANTHER" id="PTHR45138:SF9">
    <property type="entry name" value="DIGUANYLATE CYCLASE DGCM-RELATED"/>
    <property type="match status" value="1"/>
</dbReference>
<dbReference type="InterPro" id="IPR000160">
    <property type="entry name" value="GGDEF_dom"/>
</dbReference>
<dbReference type="Pfam" id="PF00497">
    <property type="entry name" value="SBP_bac_3"/>
    <property type="match status" value="1"/>
</dbReference>
<dbReference type="InterPro" id="IPR001638">
    <property type="entry name" value="Solute-binding_3/MltF_N"/>
</dbReference>
<dbReference type="Pfam" id="PF00990">
    <property type="entry name" value="GGDEF"/>
    <property type="match status" value="1"/>
</dbReference>
<evidence type="ECO:0000313" key="5">
    <source>
        <dbReference type="Proteomes" id="UP000005096"/>
    </source>
</evidence>
<gene>
    <name evidence="4" type="ORF">Apau_2115</name>
</gene>
<proteinExistence type="predicted"/>
<feature type="transmembrane region" description="Helical" evidence="2">
    <location>
        <begin position="17"/>
        <end position="36"/>
    </location>
</feature>
<feature type="domain" description="GGDEF" evidence="3">
    <location>
        <begin position="501"/>
        <end position="642"/>
    </location>
</feature>
<evidence type="ECO:0000313" key="4">
    <source>
        <dbReference type="EMBL" id="EFQ24526.1"/>
    </source>
</evidence>
<sequence length="648" mass="72163">MPEDQERQIHRPRARALLSRGVTAWARLLLLVLWVWTSGASVSQGAEGLRVVRFGVTEHPPVFFRDSSGEAAGFLPDLLREIAERQNWKVQFVFAHGDKLVKMLQAGELDLLSMAPTPRLEERFDFGKEPVFSTWYTFYTLPNRSLSSFQDLGGKRIGIQGGFYALVELTEILRQTKTDARILTYPTMREAFRALLEGKVDACAAEQLTSLGDTRELSLRRSPLVFAPARIFFGTTKGKNADLLQALDRELHALRETPGSTYDRLRSRWFYDENLTFFPRWGLSLLLGAGGLILLLIALIALWHKKDQRIRRQGQLLAQTLAFEQTLAACARDLLARTAPDTLERICRHLQEAAGAQNLMVCQWKAQGEEDSPQPPLRTVTVATSGSTPPPFPTCPFSVAGPEDEASQGLSLRFPLNASGSCLCVRFAPSPCGTEEPPIPPALENFLAAGASLIDLFLLRRDMEEQLLHQAQTDPLTGATNRRAFFEAVAREMHRSRRYGVPLSLVVLDVDLFKRVNDRFGHDAGDTVLQRLVIAARNTLRQEDVLGRLGGEEFGILLPETPLKEACAAAERVRMAVENLRPLPSAPCPAGKGTEPRVTASFGVASHRPEKDEDAQSLYRRADKNLYRAKAAGRNRIVWDPEPSAPKR</sequence>
<keyword evidence="2" id="KW-0812">Transmembrane</keyword>
<dbReference type="InterPro" id="IPR050469">
    <property type="entry name" value="Diguanylate_Cyclase"/>
</dbReference>
<dbReference type="eggNOG" id="COG0834">
    <property type="taxonomic scope" value="Bacteria"/>
</dbReference>